<accession>A0AA88TDP1</accession>
<sequence>MKSSADSTLITTDINSVLLASCLCERKKAALTLSTNQGQMEETQRTLQSLGGDSASGFCLQRRIEDQAGDLGTVQPHPLMVDSFPLCLLHSLLPPETGRRKIQTKFVAVFSCSWGNLL</sequence>
<evidence type="ECO:0000313" key="2">
    <source>
        <dbReference type="Proteomes" id="UP001187343"/>
    </source>
</evidence>
<dbReference type="EMBL" id="JAUYZG010000024">
    <property type="protein sequence ID" value="KAK2870244.1"/>
    <property type="molecule type" value="Genomic_DNA"/>
</dbReference>
<reference evidence="1" key="1">
    <citation type="submission" date="2023-08" db="EMBL/GenBank/DDBJ databases">
        <title>Chromosome-level Genome Assembly of mud carp (Cirrhinus molitorella).</title>
        <authorList>
            <person name="Liu H."/>
        </authorList>
    </citation>
    <scope>NUCLEOTIDE SEQUENCE</scope>
    <source>
        <strain evidence="1">Prfri</strain>
        <tissue evidence="1">Muscle</tissue>
    </source>
</reference>
<dbReference type="AlphaFoldDB" id="A0AA88TDP1"/>
<dbReference type="Proteomes" id="UP001187343">
    <property type="component" value="Unassembled WGS sequence"/>
</dbReference>
<proteinExistence type="predicted"/>
<protein>
    <submittedName>
        <fullName evidence="1">Uncharacterized protein</fullName>
    </submittedName>
</protein>
<comment type="caution">
    <text evidence="1">The sequence shown here is derived from an EMBL/GenBank/DDBJ whole genome shotgun (WGS) entry which is preliminary data.</text>
</comment>
<name>A0AA88TDP1_9TELE</name>
<organism evidence="1 2">
    <name type="scientific">Cirrhinus molitorella</name>
    <name type="common">mud carp</name>
    <dbReference type="NCBI Taxonomy" id="172907"/>
    <lineage>
        <taxon>Eukaryota</taxon>
        <taxon>Metazoa</taxon>
        <taxon>Chordata</taxon>
        <taxon>Craniata</taxon>
        <taxon>Vertebrata</taxon>
        <taxon>Euteleostomi</taxon>
        <taxon>Actinopterygii</taxon>
        <taxon>Neopterygii</taxon>
        <taxon>Teleostei</taxon>
        <taxon>Ostariophysi</taxon>
        <taxon>Cypriniformes</taxon>
        <taxon>Cyprinidae</taxon>
        <taxon>Labeoninae</taxon>
        <taxon>Labeonini</taxon>
        <taxon>Cirrhinus</taxon>
    </lineage>
</organism>
<keyword evidence="2" id="KW-1185">Reference proteome</keyword>
<gene>
    <name evidence="1" type="ORF">Q8A67_024636</name>
</gene>
<evidence type="ECO:0000313" key="1">
    <source>
        <dbReference type="EMBL" id="KAK2870244.1"/>
    </source>
</evidence>